<evidence type="ECO:0000256" key="8">
    <source>
        <dbReference type="PIRSR" id="PIRSR005091-1"/>
    </source>
</evidence>
<evidence type="ECO:0000256" key="11">
    <source>
        <dbReference type="SAM" id="MobiDB-lite"/>
    </source>
</evidence>
<protein>
    <submittedName>
        <fullName evidence="14">LTA synthase family protein</fullName>
    </submittedName>
</protein>
<dbReference type="GO" id="GO:0005886">
    <property type="term" value="C:plasma membrane"/>
    <property type="evidence" value="ECO:0007669"/>
    <property type="project" value="UniProtKB-SubCell"/>
</dbReference>
<dbReference type="SUPFAM" id="SSF53649">
    <property type="entry name" value="Alkaline phosphatase-like"/>
    <property type="match status" value="1"/>
</dbReference>
<feature type="compositionally biased region" description="Basic and acidic residues" evidence="11">
    <location>
        <begin position="675"/>
        <end position="699"/>
    </location>
</feature>
<evidence type="ECO:0000256" key="10">
    <source>
        <dbReference type="PIRSR" id="PIRSR005091-3"/>
    </source>
</evidence>
<name>A0A5C4TJI8_FRUSA</name>
<feature type="binding site" evidence="10">
    <location>
        <position position="305"/>
    </location>
    <ligand>
        <name>Mn(2+)</name>
        <dbReference type="ChEBI" id="CHEBI:29035"/>
    </ligand>
</feature>
<keyword evidence="9" id="KW-0479">Metal-binding</keyword>
<comment type="similarity">
    <text evidence="3">Belongs to the LTA synthase family.</text>
</comment>
<feature type="region of interest" description="Disordered" evidence="11">
    <location>
        <begin position="662"/>
        <end position="712"/>
    </location>
</feature>
<evidence type="ECO:0000256" key="4">
    <source>
        <dbReference type="ARBA" id="ARBA00022475"/>
    </source>
</evidence>
<feature type="compositionally biased region" description="Polar residues" evidence="11">
    <location>
        <begin position="700"/>
        <end position="712"/>
    </location>
</feature>
<keyword evidence="9" id="KW-0464">Manganese</keyword>
<evidence type="ECO:0000256" key="12">
    <source>
        <dbReference type="SAM" id="Phobius"/>
    </source>
</evidence>
<dbReference type="AlphaFoldDB" id="A0A5C4TJI8"/>
<evidence type="ECO:0000256" key="9">
    <source>
        <dbReference type="PIRSR" id="PIRSR005091-2"/>
    </source>
</evidence>
<evidence type="ECO:0000259" key="13">
    <source>
        <dbReference type="Pfam" id="PF00884"/>
    </source>
</evidence>
<dbReference type="InterPro" id="IPR050448">
    <property type="entry name" value="OpgB/LTA_synthase_biosynth"/>
</dbReference>
<dbReference type="InterPro" id="IPR000917">
    <property type="entry name" value="Sulfatase_N"/>
</dbReference>
<comment type="caution">
    <text evidence="14">The sequence shown here is derived from an EMBL/GenBank/DDBJ whole genome shotgun (WGS) entry which is preliminary data.</text>
</comment>
<feature type="binding site" evidence="9">
    <location>
        <position position="421"/>
    </location>
    <ligand>
        <name>substrate</name>
    </ligand>
</feature>
<feature type="transmembrane region" description="Helical" evidence="12">
    <location>
        <begin position="131"/>
        <end position="149"/>
    </location>
</feature>
<dbReference type="PIRSF" id="PIRSF005091">
    <property type="entry name" value="Mmb_sulf_HI1246"/>
    <property type="match status" value="1"/>
</dbReference>
<comment type="subcellular location">
    <subcellularLocation>
        <location evidence="1">Cell membrane</location>
        <topology evidence="1">Multi-pass membrane protein</topology>
    </subcellularLocation>
</comment>
<feature type="transmembrane region" description="Helical" evidence="12">
    <location>
        <begin position="48"/>
        <end position="68"/>
    </location>
</feature>
<evidence type="ECO:0000313" key="15">
    <source>
        <dbReference type="Proteomes" id="UP000313312"/>
    </source>
</evidence>
<dbReference type="PANTHER" id="PTHR47371:SF3">
    <property type="entry name" value="PHOSPHOGLYCEROL TRANSFERASE I"/>
    <property type="match status" value="1"/>
</dbReference>
<dbReference type="EMBL" id="QFCR01000005">
    <property type="protein sequence ID" value="TNK90728.1"/>
    <property type="molecule type" value="Genomic_DNA"/>
</dbReference>
<feature type="transmembrane region" description="Helical" evidence="12">
    <location>
        <begin position="73"/>
        <end position="96"/>
    </location>
</feature>
<reference evidence="14 15" key="1">
    <citation type="submission" date="2018-05" db="EMBL/GenBank/DDBJ databases">
        <title>Lactobacillus sanfranciscensis Ah4 draft denome sequence.</title>
        <authorList>
            <person name="Zhang G."/>
        </authorList>
    </citation>
    <scope>NUCLEOTIDE SEQUENCE [LARGE SCALE GENOMIC DNA]</scope>
    <source>
        <strain evidence="14 15">Ah4</strain>
    </source>
</reference>
<keyword evidence="5 12" id="KW-0812">Transmembrane</keyword>
<dbReference type="Proteomes" id="UP000313312">
    <property type="component" value="Unassembled WGS sequence"/>
</dbReference>
<dbReference type="Gene3D" id="3.40.720.10">
    <property type="entry name" value="Alkaline Phosphatase, subunit A"/>
    <property type="match status" value="1"/>
</dbReference>
<evidence type="ECO:0000256" key="7">
    <source>
        <dbReference type="ARBA" id="ARBA00023136"/>
    </source>
</evidence>
<sequence length="712" mass="81394">MNFIKKTLAKINTRVGFFVLLVFLFWAKTIYAYFIDFHLTTSDFLQQILLFVNPIATTVILFGLAFYLKPAKLFYPAIIFLDFLNTVLLYLNVIYFREFTDFMTVSTMTGYSKVDQGLSGASLALTAPHDIFYWLDIIIIILLIIFRVIKIDKHQLSTKFAFAIFSIGSLLLVTNITLADMDRPQLLTRTFDRNYVVKYLGLDVFTTYNGFQTHKSNELRSNANKSEIYKVKDFTDKHYAAPNKDMYGSLKGKNVIIIHLESFQQFLINKKINGKEVTPFLNSIYNSNHTYAFDNFFHQVGQGKTSDAENMLETSTYGLPQGSLFAQLGSDNTFQGAPAIFDQQGYATAVFHGNVDSFWNRNNTYKNLGYQYFFAASYYDTSGDKASGYGLKDKLLFKDSTKYLQHLQQPFYAKYITVTNHFPYDLDDKDQKDDPLTPPDTDDDAVNNYFLTAHYLDQSIKEFYKYLDKTGLSKNSVVVLYGDHYGLSNSENPSLAPLIGVKSNDWNDFDNAQLQRVPFMINSQSFTHGHVDHTYGGEIDVLPTLMHLMGISSKKYIQFGTDLFSKQHDQVVAFRNQDWVSPKYTCIGGTIYDSKTGKVIKPNAKLKKKLDAMQHQVNTELSLSDTLNSQNLLRFYHPNGFKAVNPADYNYSNELKREEKIENQLGDKSTSVFDTDGHKDTQKTYKTDAPEANEPRSDTNKIQITNPDSNNQ</sequence>
<accession>A0A5C4TJI8</accession>
<dbReference type="GO" id="GO:0046872">
    <property type="term" value="F:metal ion binding"/>
    <property type="evidence" value="ECO:0007669"/>
    <property type="project" value="UniProtKB-KW"/>
</dbReference>
<feature type="active site" evidence="8">
    <location>
        <position position="305"/>
    </location>
</feature>
<feature type="binding site" evidence="10">
    <location>
        <position position="261"/>
    </location>
    <ligand>
        <name>Mn(2+)</name>
        <dbReference type="ChEBI" id="CHEBI:29035"/>
    </ligand>
</feature>
<evidence type="ECO:0000313" key="14">
    <source>
        <dbReference type="EMBL" id="TNK90728.1"/>
    </source>
</evidence>
<evidence type="ECO:0000256" key="6">
    <source>
        <dbReference type="ARBA" id="ARBA00022989"/>
    </source>
</evidence>
<feature type="binding site" evidence="10">
    <location>
        <position position="483"/>
    </location>
    <ligand>
        <name>Mn(2+)</name>
        <dbReference type="ChEBI" id="CHEBI:29035"/>
    </ligand>
</feature>
<dbReference type="PANTHER" id="PTHR47371">
    <property type="entry name" value="LIPOTEICHOIC ACID SYNTHASE"/>
    <property type="match status" value="1"/>
</dbReference>
<evidence type="ECO:0000256" key="5">
    <source>
        <dbReference type="ARBA" id="ARBA00022692"/>
    </source>
</evidence>
<keyword evidence="4" id="KW-1003">Cell membrane</keyword>
<feature type="transmembrane region" description="Helical" evidence="12">
    <location>
        <begin position="161"/>
        <end position="179"/>
    </location>
</feature>
<gene>
    <name evidence="14" type="ORF">DID87_02780</name>
</gene>
<dbReference type="Pfam" id="PF00884">
    <property type="entry name" value="Sulfatase"/>
    <property type="match status" value="1"/>
</dbReference>
<feature type="domain" description="Sulfatase N-terminal" evidence="13">
    <location>
        <begin position="253"/>
        <end position="551"/>
    </location>
</feature>
<evidence type="ECO:0000256" key="1">
    <source>
        <dbReference type="ARBA" id="ARBA00004651"/>
    </source>
</evidence>
<dbReference type="CDD" id="cd16015">
    <property type="entry name" value="LTA_synthase"/>
    <property type="match status" value="1"/>
</dbReference>
<evidence type="ECO:0000256" key="2">
    <source>
        <dbReference type="ARBA" id="ARBA00004936"/>
    </source>
</evidence>
<keyword evidence="6 12" id="KW-1133">Transmembrane helix</keyword>
<proteinExistence type="inferred from homology"/>
<dbReference type="InterPro" id="IPR012160">
    <property type="entry name" value="LtaS-like"/>
</dbReference>
<dbReference type="InterPro" id="IPR017850">
    <property type="entry name" value="Alkaline_phosphatase_core_sf"/>
</dbReference>
<feature type="binding site" evidence="10">
    <location>
        <position position="484"/>
    </location>
    <ligand>
        <name>Mn(2+)</name>
        <dbReference type="ChEBI" id="CHEBI:29035"/>
    </ligand>
</feature>
<evidence type="ECO:0000256" key="3">
    <source>
        <dbReference type="ARBA" id="ARBA00009983"/>
    </source>
</evidence>
<keyword evidence="7 12" id="KW-0472">Membrane</keyword>
<organism evidence="14 15">
    <name type="scientific">Fructilactobacillus sanfranciscensis</name>
    <name type="common">Lactobacillus sanfranciscensis</name>
    <dbReference type="NCBI Taxonomy" id="1625"/>
    <lineage>
        <taxon>Bacteria</taxon>
        <taxon>Bacillati</taxon>
        <taxon>Bacillota</taxon>
        <taxon>Bacilli</taxon>
        <taxon>Lactobacillales</taxon>
        <taxon>Lactobacillaceae</taxon>
        <taxon>Fructilactobacillus</taxon>
    </lineage>
</organism>
<comment type="pathway">
    <text evidence="2">Cell wall biogenesis; lipoteichoic acid biosynthesis.</text>
</comment>
<dbReference type="Gene3D" id="3.30.1120.170">
    <property type="match status" value="1"/>
</dbReference>